<reference evidence="14 15" key="1">
    <citation type="submission" date="2017-10" db="EMBL/GenBank/DDBJ databases">
        <title>Comparative genomics in systemic dimorphic fungi from Ajellomycetaceae.</title>
        <authorList>
            <person name="Munoz J.F."/>
            <person name="Mcewen J.G."/>
            <person name="Clay O.K."/>
            <person name="Cuomo C.A."/>
        </authorList>
    </citation>
    <scope>NUCLEOTIDE SEQUENCE [LARGE SCALE GENOMIC DNA]</scope>
    <source>
        <strain evidence="14 15">UAMH7299</strain>
    </source>
</reference>
<dbReference type="Proteomes" id="UP000224634">
    <property type="component" value="Unassembled WGS sequence"/>
</dbReference>
<evidence type="ECO:0000256" key="7">
    <source>
        <dbReference type="ARBA" id="ARBA00022840"/>
    </source>
</evidence>
<dbReference type="GO" id="GO:0005524">
    <property type="term" value="F:ATP binding"/>
    <property type="evidence" value="ECO:0007669"/>
    <property type="project" value="UniProtKB-KW"/>
</dbReference>
<evidence type="ECO:0000256" key="4">
    <source>
        <dbReference type="ARBA" id="ARBA00022475"/>
    </source>
</evidence>
<dbReference type="GO" id="GO:0005886">
    <property type="term" value="C:plasma membrane"/>
    <property type="evidence" value="ECO:0007669"/>
    <property type="project" value="UniProtKB-SubCell"/>
</dbReference>
<dbReference type="STRING" id="1447883.A0A2B7YG91"/>
<dbReference type="FunFam" id="3.40.50.300:FF:001854">
    <property type="entry name" value="ABC multidrug transporter (Eurofung)"/>
    <property type="match status" value="1"/>
</dbReference>
<evidence type="ECO:0000256" key="9">
    <source>
        <dbReference type="ARBA" id="ARBA00023136"/>
    </source>
</evidence>
<feature type="transmembrane region" description="Helical" evidence="11">
    <location>
        <begin position="52"/>
        <end position="72"/>
    </location>
</feature>
<dbReference type="FunFam" id="3.40.50.300:FF:000838">
    <property type="entry name" value="ABC multidrug transporter (Eurofung)"/>
    <property type="match status" value="1"/>
</dbReference>
<dbReference type="InterPro" id="IPR017871">
    <property type="entry name" value="ABC_transporter-like_CS"/>
</dbReference>
<comment type="subcellular location">
    <subcellularLocation>
        <location evidence="1">Cell membrane</location>
        <topology evidence="1">Multi-pass membrane protein</topology>
    </subcellularLocation>
</comment>
<keyword evidence="10" id="KW-0325">Glycoprotein</keyword>
<dbReference type="Pfam" id="PF24357">
    <property type="entry name" value="TMD0_ABC"/>
    <property type="match status" value="1"/>
</dbReference>
<dbReference type="OrthoDB" id="6500128at2759"/>
<keyword evidence="8 11" id="KW-1133">Transmembrane helix</keyword>
<evidence type="ECO:0000256" key="5">
    <source>
        <dbReference type="ARBA" id="ARBA00022692"/>
    </source>
</evidence>
<keyword evidence="5 11" id="KW-0812">Transmembrane</keyword>
<feature type="transmembrane region" description="Helical" evidence="11">
    <location>
        <begin position="175"/>
        <end position="193"/>
    </location>
</feature>
<dbReference type="InterPro" id="IPR027417">
    <property type="entry name" value="P-loop_NTPase"/>
</dbReference>
<dbReference type="GO" id="GO:0140359">
    <property type="term" value="F:ABC-type transporter activity"/>
    <property type="evidence" value="ECO:0007669"/>
    <property type="project" value="InterPro"/>
</dbReference>
<feature type="domain" description="ABC transmembrane type-1" evidence="13">
    <location>
        <begin position="297"/>
        <end position="575"/>
    </location>
</feature>
<dbReference type="Pfam" id="PF00005">
    <property type="entry name" value="ABC_tran"/>
    <property type="match status" value="2"/>
</dbReference>
<evidence type="ECO:0000259" key="12">
    <source>
        <dbReference type="PROSITE" id="PS50893"/>
    </source>
</evidence>
<proteinExistence type="inferred from homology"/>
<dbReference type="Pfam" id="PF00664">
    <property type="entry name" value="ABC_membrane"/>
    <property type="match status" value="1"/>
</dbReference>
<evidence type="ECO:0000313" key="14">
    <source>
        <dbReference type="EMBL" id="PGH20053.1"/>
    </source>
</evidence>
<feature type="transmembrane region" description="Helical" evidence="11">
    <location>
        <begin position="977"/>
        <end position="1003"/>
    </location>
</feature>
<keyword evidence="9 11" id="KW-0472">Membrane</keyword>
<comment type="caution">
    <text evidence="14">The sequence shown here is derived from an EMBL/GenBank/DDBJ whole genome shotgun (WGS) entry which is preliminary data.</text>
</comment>
<dbReference type="PANTHER" id="PTHR24223">
    <property type="entry name" value="ATP-BINDING CASSETTE SUB-FAMILY C"/>
    <property type="match status" value="1"/>
</dbReference>
<evidence type="ECO:0000259" key="13">
    <source>
        <dbReference type="PROSITE" id="PS50929"/>
    </source>
</evidence>
<sequence>MASILNSRFWASGEVGEFARRSLCSFKSQDVFWPGTNECLEGFDFTILFEEAILAIPVTAALFLLAIPRAVYLRQSAKKVDRGFLHIAKLVGFAVLAILQLVLLALWAQPSAERTRATLATLAISFVASLFSMWFSHLEHTRSIQPSTILNLYLLLATILDIPRARTLYYVESTQAIRILFTVTVVFRALLLIPECMYKASLLKEGYKNQPTEITSGILGQSLFLWLNPLLIHGNRALLTHESFPTIDEKLSSTGVGDNGLRVTWEKLSNNRSKGSLLWAVLHYFKWPILEGAIPRFLQLGFVFAQPFLVDQTIHWIQGEDHDNTKKEGYGLIAAFAFVYIGIAVCTALAQHKVYRVISMIRASLIDMIYEKTTVMLANDIAESAPLTLMSADIERIAQGLRYIHDFWACVVEIPIALFLLWNQLSIASLAPIGVALLCMFLAGIISTLAVPRQKMWLEAIEKRVDSTANVLGAMKGVKITGLTDKIFDIIQGMRIDEVRRSEKFRRLLILVVGVAYSNVSISPFISFMAYALIARVRGEPEGLTTAQAFTALTLFTLLNTPIGTLVEAATGLATAFGSIERINRFLLGESRQDDRSDDSFSCDSRSSLIEKESQIDKLPQITLSNDISENTTLASEKDHPRTERLAFVAHNRTAGWDEKKSTVVEDLSFEIYPGTLTLVVGPVGCGKSTFVNALLGEAPMYSGSLRVRPTTIAYCGQTPWLVNSTIQRNILGESVYDMDWYNKVVRACALDQDIKIMPQGDQTILGTQGAVLSGGQKQRLTLARAIYSQVDTIILDDSFSGLDPTTEEFIFHALFDADGMLRRSNTTVIMTTNSLHRLPFADHIIALNHAGQIAEQGTFQELNAKESGYIRSLSIENQDEFQFEGSKEKAKPDAAIQQQLPLSNPETDLPIEDDDRRTGDMTVYWYYTKMIGVFRGVLFVLFVIAYVFFLAFPSIWVQRWTAESEVLPHYRLGYWLGVYGCLAALAVVFIVLSCWHLMANLVSHSAKNMHKRLLKTVLDAPMSFFFTTDTGITTNRFSQDLQLIDMELPLAMLNTVLAFTTCIAQLILICISAKYVAAVLPVCIVVFYFVQRYYLRTSRQLRFMDIEAKSPLFSSFIETLAGLATIRSYKWESAYRMRNSERINYSQKPFYLLFCIQRWLELVIGLMVAGLAVVLVGVAVATKGTLGAGFIGVALLNVVTFSENLQGLITHWTNLETSIGAVSRIRQFTNMIQSEHKADEKSLPPDNWPAKGTIEFRNVVASYKPESDPVLNDISFTIVGGKKYGICGRTGSGKSSLIATLFRLIELGSGSITIDGFDITTLPRETLRSRLICIPQEPFLLYGCSVRLNLDPSGDFVHDDILIDALKKVQIWDIVEGAGGLDANITAETFSQGQKQLVCFARAMVRKSGNVLILDEATSSIDTQTDKIMQTLIRSEFANHTVIAIAHRLDTILDFDEVVVLDQGRVKERGPPEHLLEIKGAFSDLCRDSSRSLTPLAF</sequence>
<feature type="transmembrane region" description="Helical" evidence="11">
    <location>
        <begin position="554"/>
        <end position="577"/>
    </location>
</feature>
<comment type="similarity">
    <text evidence="2">Belongs to the ABC transporter superfamily. ABCC family. Conjugate transporter (TC 3.A.1.208) subfamily.</text>
</comment>
<feature type="domain" description="ABC transporter" evidence="12">
    <location>
        <begin position="641"/>
        <end position="876"/>
    </location>
</feature>
<feature type="transmembrane region" description="Helical" evidence="11">
    <location>
        <begin position="1049"/>
        <end position="1070"/>
    </location>
</feature>
<dbReference type="CDD" id="cd18580">
    <property type="entry name" value="ABC_6TM_ABCC_D2"/>
    <property type="match status" value="1"/>
</dbReference>
<dbReference type="CDD" id="cd03250">
    <property type="entry name" value="ABCC_MRP_domain1"/>
    <property type="match status" value="1"/>
</dbReference>
<organism evidence="14 15">
    <name type="scientific">Polytolypa hystricis (strain UAMH7299)</name>
    <dbReference type="NCBI Taxonomy" id="1447883"/>
    <lineage>
        <taxon>Eukaryota</taxon>
        <taxon>Fungi</taxon>
        <taxon>Dikarya</taxon>
        <taxon>Ascomycota</taxon>
        <taxon>Pezizomycotina</taxon>
        <taxon>Eurotiomycetes</taxon>
        <taxon>Eurotiomycetidae</taxon>
        <taxon>Onygenales</taxon>
        <taxon>Onygenales incertae sedis</taxon>
        <taxon>Polytolypa</taxon>
    </lineage>
</organism>
<feature type="transmembrane region" description="Helical" evidence="11">
    <location>
        <begin position="508"/>
        <end position="534"/>
    </location>
</feature>
<feature type="transmembrane region" description="Helical" evidence="11">
    <location>
        <begin position="428"/>
        <end position="451"/>
    </location>
</feature>
<dbReference type="InterPro" id="IPR050173">
    <property type="entry name" value="ABC_transporter_C-like"/>
</dbReference>
<dbReference type="InterPro" id="IPR056227">
    <property type="entry name" value="TMD0_ABC"/>
</dbReference>
<dbReference type="GO" id="GO:0016887">
    <property type="term" value="F:ATP hydrolysis activity"/>
    <property type="evidence" value="ECO:0007669"/>
    <property type="project" value="InterPro"/>
</dbReference>
<name>A0A2B7YG91_POLH7</name>
<dbReference type="SUPFAM" id="SSF52540">
    <property type="entry name" value="P-loop containing nucleoside triphosphate hydrolases"/>
    <property type="match status" value="2"/>
</dbReference>
<protein>
    <recommendedName>
        <fullName evidence="16">ABC transporter</fullName>
    </recommendedName>
</protein>
<gene>
    <name evidence="14" type="ORF">AJ80_03703</name>
</gene>
<dbReference type="CDD" id="cd18579">
    <property type="entry name" value="ABC_6TM_ABCC_D1"/>
    <property type="match status" value="1"/>
</dbReference>
<evidence type="ECO:0000256" key="11">
    <source>
        <dbReference type="SAM" id="Phobius"/>
    </source>
</evidence>
<dbReference type="InterPro" id="IPR036640">
    <property type="entry name" value="ABC1_TM_sf"/>
</dbReference>
<evidence type="ECO:0000256" key="1">
    <source>
        <dbReference type="ARBA" id="ARBA00004651"/>
    </source>
</evidence>
<dbReference type="PROSITE" id="PS50929">
    <property type="entry name" value="ABC_TM1F"/>
    <property type="match status" value="2"/>
</dbReference>
<keyword evidence="3" id="KW-0813">Transport</keyword>
<dbReference type="InterPro" id="IPR003593">
    <property type="entry name" value="AAA+_ATPase"/>
</dbReference>
<keyword evidence="15" id="KW-1185">Reference proteome</keyword>
<dbReference type="SUPFAM" id="SSF90123">
    <property type="entry name" value="ABC transporter transmembrane region"/>
    <property type="match status" value="2"/>
</dbReference>
<keyword evidence="7" id="KW-0067">ATP-binding</keyword>
<evidence type="ECO:0008006" key="16">
    <source>
        <dbReference type="Google" id="ProtNLM"/>
    </source>
</evidence>
<dbReference type="InterPro" id="IPR011527">
    <property type="entry name" value="ABC1_TM_dom"/>
</dbReference>
<dbReference type="CDD" id="cd03244">
    <property type="entry name" value="ABCC_MRP_domain2"/>
    <property type="match status" value="1"/>
</dbReference>
<feature type="transmembrane region" description="Helical" evidence="11">
    <location>
        <begin position="1076"/>
        <end position="1096"/>
    </location>
</feature>
<evidence type="ECO:0000313" key="15">
    <source>
        <dbReference type="Proteomes" id="UP000224634"/>
    </source>
</evidence>
<feature type="transmembrane region" description="Helical" evidence="11">
    <location>
        <begin position="84"/>
        <end position="107"/>
    </location>
</feature>
<feature type="domain" description="ABC transmembrane type-1" evidence="13">
    <location>
        <begin position="938"/>
        <end position="1218"/>
    </location>
</feature>
<evidence type="ECO:0000256" key="2">
    <source>
        <dbReference type="ARBA" id="ARBA00009726"/>
    </source>
</evidence>
<evidence type="ECO:0000256" key="8">
    <source>
        <dbReference type="ARBA" id="ARBA00022989"/>
    </source>
</evidence>
<dbReference type="Gene3D" id="3.40.50.300">
    <property type="entry name" value="P-loop containing nucleotide triphosphate hydrolases"/>
    <property type="match status" value="2"/>
</dbReference>
<dbReference type="EMBL" id="PDNA01000043">
    <property type="protein sequence ID" value="PGH20053.1"/>
    <property type="molecule type" value="Genomic_DNA"/>
</dbReference>
<dbReference type="InterPro" id="IPR044726">
    <property type="entry name" value="ABCC_6TM_D2"/>
</dbReference>
<dbReference type="InterPro" id="IPR044746">
    <property type="entry name" value="ABCC_6TM_D1"/>
</dbReference>
<keyword evidence="4" id="KW-1003">Cell membrane</keyword>
<evidence type="ECO:0000256" key="10">
    <source>
        <dbReference type="ARBA" id="ARBA00023180"/>
    </source>
</evidence>
<feature type="transmembrane region" description="Helical" evidence="11">
    <location>
        <begin position="937"/>
        <end position="957"/>
    </location>
</feature>
<dbReference type="FunFam" id="1.20.1560.10:FF:000066">
    <property type="entry name" value="ABC multidrug transporter (Eurofung)"/>
    <property type="match status" value="1"/>
</dbReference>
<dbReference type="PANTHER" id="PTHR24223:SF399">
    <property type="entry name" value="ABC TRANSPORTER ATNG"/>
    <property type="match status" value="1"/>
</dbReference>
<feature type="transmembrane region" description="Helical" evidence="11">
    <location>
        <begin position="119"/>
        <end position="138"/>
    </location>
</feature>
<dbReference type="Gene3D" id="1.20.1560.10">
    <property type="entry name" value="ABC transporter type 1, transmembrane domain"/>
    <property type="match status" value="2"/>
</dbReference>
<feature type="transmembrane region" description="Helical" evidence="11">
    <location>
        <begin position="1160"/>
        <end position="1181"/>
    </location>
</feature>
<dbReference type="SMART" id="SM00382">
    <property type="entry name" value="AAA"/>
    <property type="match status" value="2"/>
</dbReference>
<keyword evidence="6" id="KW-0547">Nucleotide-binding</keyword>
<feature type="domain" description="ABC transporter" evidence="12">
    <location>
        <begin position="1255"/>
        <end position="1489"/>
    </location>
</feature>
<accession>A0A2B7YG91</accession>
<dbReference type="FunFam" id="1.20.1560.10:FF:000055">
    <property type="entry name" value="ABC multidrug transporter (Eurofung)"/>
    <property type="match status" value="1"/>
</dbReference>
<dbReference type="PROSITE" id="PS00211">
    <property type="entry name" value="ABC_TRANSPORTER_1"/>
    <property type="match status" value="2"/>
</dbReference>
<dbReference type="InterPro" id="IPR003439">
    <property type="entry name" value="ABC_transporter-like_ATP-bd"/>
</dbReference>
<evidence type="ECO:0000256" key="6">
    <source>
        <dbReference type="ARBA" id="ARBA00022741"/>
    </source>
</evidence>
<evidence type="ECO:0000256" key="3">
    <source>
        <dbReference type="ARBA" id="ARBA00022448"/>
    </source>
</evidence>
<feature type="transmembrane region" description="Helical" evidence="11">
    <location>
        <begin position="330"/>
        <end position="350"/>
    </location>
</feature>
<dbReference type="PROSITE" id="PS50893">
    <property type="entry name" value="ABC_TRANSPORTER_2"/>
    <property type="match status" value="2"/>
</dbReference>